<evidence type="ECO:0000256" key="2">
    <source>
        <dbReference type="ARBA" id="ARBA00022614"/>
    </source>
</evidence>
<keyword evidence="5" id="KW-0611">Plant defense</keyword>
<dbReference type="SUPFAM" id="SSF52058">
    <property type="entry name" value="L domain-like"/>
    <property type="match status" value="1"/>
</dbReference>
<evidence type="ECO:0000256" key="4">
    <source>
        <dbReference type="ARBA" id="ARBA00022741"/>
    </source>
</evidence>
<dbReference type="InterPro" id="IPR036388">
    <property type="entry name" value="WH-like_DNA-bd_sf"/>
</dbReference>
<dbReference type="InterPro" id="IPR041118">
    <property type="entry name" value="Rx_N"/>
</dbReference>
<gene>
    <name evidence="11" type="ORF">LSALG_LOCUS17540</name>
</gene>
<evidence type="ECO:0000259" key="10">
    <source>
        <dbReference type="Pfam" id="PF25019"/>
    </source>
</evidence>
<evidence type="ECO:0000256" key="6">
    <source>
        <dbReference type="ARBA" id="ARBA00022840"/>
    </source>
</evidence>
<evidence type="ECO:0000259" key="9">
    <source>
        <dbReference type="Pfam" id="PF23559"/>
    </source>
</evidence>
<dbReference type="Pfam" id="PF23559">
    <property type="entry name" value="WHD_DRP"/>
    <property type="match status" value="1"/>
</dbReference>
<dbReference type="Pfam" id="PF00931">
    <property type="entry name" value="NB-ARC"/>
    <property type="match status" value="1"/>
</dbReference>
<comment type="similarity">
    <text evidence="1">Belongs to the disease resistance NB-LRR family.</text>
</comment>
<feature type="domain" description="Disease resistance protein winged helix" evidence="9">
    <location>
        <begin position="426"/>
        <end position="493"/>
    </location>
</feature>
<dbReference type="InterPro" id="IPR032675">
    <property type="entry name" value="LRR_dom_sf"/>
</dbReference>
<dbReference type="Pfam" id="PF25019">
    <property type="entry name" value="LRR_R13L1-DRL21"/>
    <property type="match status" value="1"/>
</dbReference>
<dbReference type="AlphaFoldDB" id="A0AA35YPG4"/>
<dbReference type="Gene3D" id="1.20.5.4130">
    <property type="match status" value="1"/>
</dbReference>
<evidence type="ECO:0000256" key="5">
    <source>
        <dbReference type="ARBA" id="ARBA00022821"/>
    </source>
</evidence>
<dbReference type="PRINTS" id="PR00364">
    <property type="entry name" value="DISEASERSIST"/>
</dbReference>
<dbReference type="GO" id="GO:0051707">
    <property type="term" value="P:response to other organism"/>
    <property type="evidence" value="ECO:0007669"/>
    <property type="project" value="UniProtKB-ARBA"/>
</dbReference>
<dbReference type="InterPro" id="IPR027417">
    <property type="entry name" value="P-loop_NTPase"/>
</dbReference>
<dbReference type="InterPro" id="IPR058922">
    <property type="entry name" value="WHD_DRP"/>
</dbReference>
<name>A0AA35YPG4_LACSI</name>
<feature type="domain" description="Disease resistance N-terminal" evidence="8">
    <location>
        <begin position="9"/>
        <end position="94"/>
    </location>
</feature>
<dbReference type="InterPro" id="IPR042197">
    <property type="entry name" value="Apaf_helical"/>
</dbReference>
<dbReference type="Pfam" id="PF18052">
    <property type="entry name" value="Rx_N"/>
    <property type="match status" value="1"/>
</dbReference>
<sequence length="928" mass="104325">MAEIVLSAFLTAVFEKLASEALKKIARSKGIDSELKKLKRSLIQIRALLNDASQKEISDEAVNEWLNGLQHLSYDRNDLLDDLATEAIHRELTDESGASTSLVRKIIPTCCTNFSLSSRMGSKLDNITIKLQELVEEKDNLGLSVKGESPRHINIRLQTSLVDASTIVGREGDKESLLHKLLGGEPSDRNYSIVPIVGMGGVGKTTLARLLYDEMQGKDQFELKAWVCVSDEFDIFGISKTILESIGGRNHEIKDLNLLQVAIQEKISKKRFLLVLDDVWSESYADWEILERPFLAGEAGSKIIMTTRKMSLLTQLGYDQPYHLSVLSCDNALSLFCQHALGKSNFDSHPTLKPHGEGIIEKCAGLPLALIALGRLLRTKTEEEWKELLNNKIWESGKGDEIVPALKLSYNDLFASLKQLFAYCSLFPKDYLFDKEELILLWMAEGFLHQSTTSKSMERLGHEGFDELLSRSFFQHAPDAKSMFVMHDIMNDLSTSVAGDFFSRLEIEMKREFRKEALEKQRHFSLVCEDYMVYKRFEAFKGAANLRTFLAVYSGKKESWRTFQLSNKVLDDLLIEFPLLRVLSLCQLSISEVPESIGTLKHLRYLNLSGTEITHLPNNVCNLYNLQTLIVSGCYCLKKLPESLAKLKYLRHFDMRNTPSVKKVPLGILELKSLQTLYGVAFGGDNGFSIIDIKDLKALQGKITIKGLEKVQGSMHAQEANLSEKKISELELEWTDEFDGSRKETLEKEVLTELKPHNDTLKELKIMSYGCIEFPSWVGDPSFGQLTRVWISDCKKCTYLPPLGQLPSLKELFIKGMDEVKGVGLEFLGTTGLAFPSLKDLTFQDMKGWEAWSTNNNGVVVDTAFPCLQELRIESCPNLLRVSIEPLPFVRVLRISGCGHEVVGSLVHVASSVTKLEISSISGLNHQV</sequence>
<dbReference type="PANTHER" id="PTHR36766">
    <property type="entry name" value="PLANT BROAD-SPECTRUM MILDEW RESISTANCE PROTEIN RPW8"/>
    <property type="match status" value="1"/>
</dbReference>
<dbReference type="Gene3D" id="1.10.8.430">
    <property type="entry name" value="Helical domain of apoptotic protease-activating factors"/>
    <property type="match status" value="1"/>
</dbReference>
<dbReference type="PANTHER" id="PTHR36766:SF61">
    <property type="entry name" value="NB-ARC DOMAIN DISEASE RESISTANCE PROTEIN"/>
    <property type="match status" value="1"/>
</dbReference>
<dbReference type="InterPro" id="IPR056789">
    <property type="entry name" value="LRR_R13L1-DRL21"/>
</dbReference>
<dbReference type="FunFam" id="3.40.50.300:FF:001091">
    <property type="entry name" value="Probable disease resistance protein At1g61300"/>
    <property type="match status" value="1"/>
</dbReference>
<dbReference type="GO" id="GO:0006952">
    <property type="term" value="P:defense response"/>
    <property type="evidence" value="ECO:0007669"/>
    <property type="project" value="UniProtKB-KW"/>
</dbReference>
<dbReference type="Gene3D" id="3.80.10.10">
    <property type="entry name" value="Ribonuclease Inhibitor"/>
    <property type="match status" value="2"/>
</dbReference>
<dbReference type="SUPFAM" id="SSF52540">
    <property type="entry name" value="P-loop containing nucleoside triphosphate hydrolases"/>
    <property type="match status" value="1"/>
</dbReference>
<dbReference type="EMBL" id="OX465079">
    <property type="protein sequence ID" value="CAI9277624.1"/>
    <property type="molecule type" value="Genomic_DNA"/>
</dbReference>
<keyword evidence="4" id="KW-0547">Nucleotide-binding</keyword>
<keyword evidence="2" id="KW-0433">Leucine-rich repeat</keyword>
<dbReference type="InterPro" id="IPR002182">
    <property type="entry name" value="NB-ARC"/>
</dbReference>
<feature type="domain" description="NB-ARC" evidence="7">
    <location>
        <begin position="171"/>
        <end position="341"/>
    </location>
</feature>
<dbReference type="GO" id="GO:0016491">
    <property type="term" value="F:oxidoreductase activity"/>
    <property type="evidence" value="ECO:0007669"/>
    <property type="project" value="InterPro"/>
</dbReference>
<evidence type="ECO:0000256" key="3">
    <source>
        <dbReference type="ARBA" id="ARBA00022737"/>
    </source>
</evidence>
<evidence type="ECO:0000313" key="11">
    <source>
        <dbReference type="EMBL" id="CAI9277624.1"/>
    </source>
</evidence>
<keyword evidence="3" id="KW-0677">Repeat</keyword>
<protein>
    <recommendedName>
        <fullName evidence="13">NB-ARC</fullName>
    </recommendedName>
</protein>
<evidence type="ECO:0000259" key="8">
    <source>
        <dbReference type="Pfam" id="PF18052"/>
    </source>
</evidence>
<evidence type="ECO:0000259" key="7">
    <source>
        <dbReference type="Pfam" id="PF00931"/>
    </source>
</evidence>
<feature type="domain" description="R13L1/DRL21-like LRR repeat region" evidence="10">
    <location>
        <begin position="692"/>
        <end position="817"/>
    </location>
</feature>
<keyword evidence="6" id="KW-0067">ATP-binding</keyword>
<evidence type="ECO:0000256" key="1">
    <source>
        <dbReference type="ARBA" id="ARBA00008894"/>
    </source>
</evidence>
<dbReference type="GO" id="GO:0043531">
    <property type="term" value="F:ADP binding"/>
    <property type="evidence" value="ECO:0007669"/>
    <property type="project" value="InterPro"/>
</dbReference>
<keyword evidence="12" id="KW-1185">Reference proteome</keyword>
<organism evidence="11 12">
    <name type="scientific">Lactuca saligna</name>
    <name type="common">Willowleaf lettuce</name>
    <dbReference type="NCBI Taxonomy" id="75948"/>
    <lineage>
        <taxon>Eukaryota</taxon>
        <taxon>Viridiplantae</taxon>
        <taxon>Streptophyta</taxon>
        <taxon>Embryophyta</taxon>
        <taxon>Tracheophyta</taxon>
        <taxon>Spermatophyta</taxon>
        <taxon>Magnoliopsida</taxon>
        <taxon>eudicotyledons</taxon>
        <taxon>Gunneridae</taxon>
        <taxon>Pentapetalae</taxon>
        <taxon>asterids</taxon>
        <taxon>campanulids</taxon>
        <taxon>Asterales</taxon>
        <taxon>Asteraceae</taxon>
        <taxon>Cichorioideae</taxon>
        <taxon>Cichorieae</taxon>
        <taxon>Lactucinae</taxon>
        <taxon>Lactuca</taxon>
    </lineage>
</organism>
<dbReference type="Proteomes" id="UP001177003">
    <property type="component" value="Chromosome 3"/>
</dbReference>
<dbReference type="InterPro" id="IPR002328">
    <property type="entry name" value="ADH_Zn_CS"/>
</dbReference>
<proteinExistence type="inferred from homology"/>
<accession>A0AA35YPG4</accession>
<reference evidence="11" key="1">
    <citation type="submission" date="2023-04" db="EMBL/GenBank/DDBJ databases">
        <authorList>
            <person name="Vijverberg K."/>
            <person name="Xiong W."/>
            <person name="Schranz E."/>
        </authorList>
    </citation>
    <scope>NUCLEOTIDE SEQUENCE</scope>
</reference>
<dbReference type="Gene3D" id="3.40.50.300">
    <property type="entry name" value="P-loop containing nucleotide triphosphate hydrolases"/>
    <property type="match status" value="1"/>
</dbReference>
<dbReference type="GO" id="GO:0008270">
    <property type="term" value="F:zinc ion binding"/>
    <property type="evidence" value="ECO:0007669"/>
    <property type="project" value="InterPro"/>
</dbReference>
<evidence type="ECO:0000313" key="12">
    <source>
        <dbReference type="Proteomes" id="UP001177003"/>
    </source>
</evidence>
<dbReference type="Gene3D" id="1.10.10.10">
    <property type="entry name" value="Winged helix-like DNA-binding domain superfamily/Winged helix DNA-binding domain"/>
    <property type="match status" value="1"/>
</dbReference>
<evidence type="ECO:0008006" key="13">
    <source>
        <dbReference type="Google" id="ProtNLM"/>
    </source>
</evidence>
<dbReference type="PROSITE" id="PS00059">
    <property type="entry name" value="ADH_ZINC"/>
    <property type="match status" value="1"/>
</dbReference>
<dbReference type="GO" id="GO:0005524">
    <property type="term" value="F:ATP binding"/>
    <property type="evidence" value="ECO:0007669"/>
    <property type="project" value="UniProtKB-KW"/>
</dbReference>